<feature type="domain" description="Pyrroline-5-carboxylate reductase catalytic N-terminal" evidence="5">
    <location>
        <begin position="80"/>
        <end position="168"/>
    </location>
</feature>
<evidence type="ECO:0000256" key="1">
    <source>
        <dbReference type="ARBA" id="ARBA00005525"/>
    </source>
</evidence>
<evidence type="ECO:0000313" key="6">
    <source>
        <dbReference type="Ensembl" id="ENSELUP00000006972.1"/>
    </source>
</evidence>
<dbReference type="GeneTree" id="ENSGT00950000183044"/>
<dbReference type="GO" id="GO:0055129">
    <property type="term" value="P:L-proline biosynthetic process"/>
    <property type="evidence" value="ECO:0007669"/>
    <property type="project" value="TreeGrafter"/>
</dbReference>
<evidence type="ECO:0000313" key="7">
    <source>
        <dbReference type="Proteomes" id="UP000265140"/>
    </source>
</evidence>
<reference evidence="6" key="2">
    <citation type="submission" date="2020-02" db="EMBL/GenBank/DDBJ databases">
        <title>Esox lucius (northern pike) genome, fEsoLuc1, primary haplotype.</title>
        <authorList>
            <person name="Myers G."/>
            <person name="Karagic N."/>
            <person name="Meyer A."/>
            <person name="Pippel M."/>
            <person name="Reichard M."/>
            <person name="Winkler S."/>
            <person name="Tracey A."/>
            <person name="Sims Y."/>
            <person name="Howe K."/>
            <person name="Rhie A."/>
            <person name="Formenti G."/>
            <person name="Durbin R."/>
            <person name="Fedrigo O."/>
            <person name="Jarvis E.D."/>
        </authorList>
    </citation>
    <scope>NUCLEOTIDE SEQUENCE [LARGE SCALE GENOMIC DNA]</scope>
</reference>
<comment type="similarity">
    <text evidence="1">Belongs to the pyrroline-5-carboxylate reductase family.</text>
</comment>
<evidence type="ECO:0000256" key="3">
    <source>
        <dbReference type="ARBA" id="ARBA00054560"/>
    </source>
</evidence>
<dbReference type="GO" id="GO:0004735">
    <property type="term" value="F:pyrroline-5-carboxylate reductase activity"/>
    <property type="evidence" value="ECO:0007669"/>
    <property type="project" value="TreeGrafter"/>
</dbReference>
<dbReference type="Ensembl" id="ENSELUT00000008030.3">
    <property type="protein sequence ID" value="ENSELUP00000006972.1"/>
    <property type="gene ID" value="ENSELUG00000007795.3"/>
</dbReference>
<sequence>MLDFTENLSSLGFECGLSENEKELLFLRARANDLTVCGCGHAAFLCKLANSLREGIGLPKQLEDIDLPRSNVSKKGKYLTVGVLGGGHIGKQLVQVLLENTGLKPSQINISSRRPENLEDFVKSGITCYFDNRRLAFWADVLFLCCLPSHLPNVCAELQYHLPKHCLVYTFLSAVPVKRLAQLLGHSFILKPQYEFVACDSVNLGRSLLVLTLEIFSLQNVNCRCLLNMYTVASVGSTKALELINQLFQLKGPGTAEFTINSFVHSSYVSTLTPDESFPWINITEAQCKETPLLYFISKNKVMLDCVSAVYKSVMMGPGKNETGK</sequence>
<dbReference type="Bgee" id="ENSELUG00000007795">
    <property type="expression patterns" value="Expressed in ovary and 1 other cell type or tissue"/>
</dbReference>
<proteinExistence type="inferred from homology"/>
<dbReference type="Gene3D" id="3.40.50.720">
    <property type="entry name" value="NAD(P)-binding Rossmann-like Domain"/>
    <property type="match status" value="1"/>
</dbReference>
<dbReference type="FunCoup" id="A0A3P8XR72">
    <property type="interactions" value="242"/>
</dbReference>
<accession>A0A3P8XR72</accession>
<gene>
    <name evidence="6" type="primary">NOXRED1</name>
</gene>
<protein>
    <recommendedName>
        <fullName evidence="4">NADP-dependent oxidoreductase domain-containing protein 1</fullName>
    </recommendedName>
</protein>
<dbReference type="SUPFAM" id="SSF51735">
    <property type="entry name" value="NAD(P)-binding Rossmann-fold domains"/>
    <property type="match status" value="1"/>
</dbReference>
<dbReference type="AlphaFoldDB" id="A0A3P8XR72"/>
<reference evidence="7" key="1">
    <citation type="journal article" date="2014" name="PLoS ONE">
        <title>The genome and linkage map of the northern pike (Esox lucius): conserved synteny revealed between the salmonid sister group and the Neoteleostei.</title>
        <authorList>
            <person name="Rondeau E.B."/>
            <person name="Minkley D.R."/>
            <person name="Leong J.S."/>
            <person name="Messmer A.M."/>
            <person name="Jantzen J.R."/>
            <person name="von Schalburg K.R."/>
            <person name="Lemon C."/>
            <person name="Bird N.H."/>
            <person name="Koop B.F."/>
        </authorList>
    </citation>
    <scope>NUCLEOTIDE SEQUENCE</scope>
</reference>
<evidence type="ECO:0000259" key="5">
    <source>
        <dbReference type="Pfam" id="PF03807"/>
    </source>
</evidence>
<dbReference type="Proteomes" id="UP000265140">
    <property type="component" value="Chromosome 15"/>
</dbReference>
<dbReference type="InterPro" id="IPR036291">
    <property type="entry name" value="NAD(P)-bd_dom_sf"/>
</dbReference>
<dbReference type="InParanoid" id="A0A3P8XR72"/>
<dbReference type="OMA" id="YCDSFGI"/>
<keyword evidence="2" id="KW-0560">Oxidoreductase</keyword>
<dbReference type="Pfam" id="PF03807">
    <property type="entry name" value="F420_oxidored"/>
    <property type="match status" value="1"/>
</dbReference>
<evidence type="ECO:0000256" key="4">
    <source>
        <dbReference type="ARBA" id="ARBA00072230"/>
    </source>
</evidence>
<reference evidence="6" key="4">
    <citation type="submission" date="2025-09" db="UniProtKB">
        <authorList>
            <consortium name="Ensembl"/>
        </authorList>
    </citation>
    <scope>IDENTIFICATION</scope>
</reference>
<dbReference type="STRING" id="8010.ENSELUP00000006972"/>
<name>A0A3P8XR72_ESOLU</name>
<evidence type="ECO:0000256" key="2">
    <source>
        <dbReference type="ARBA" id="ARBA00023002"/>
    </source>
</evidence>
<dbReference type="PANTHER" id="PTHR11645">
    <property type="entry name" value="PYRROLINE-5-CARBOXYLATE REDUCTASE"/>
    <property type="match status" value="1"/>
</dbReference>
<dbReference type="InterPro" id="IPR028939">
    <property type="entry name" value="P5C_Rdtase_cat_N"/>
</dbReference>
<organism evidence="6 7">
    <name type="scientific">Esox lucius</name>
    <name type="common">Northern pike</name>
    <dbReference type="NCBI Taxonomy" id="8010"/>
    <lineage>
        <taxon>Eukaryota</taxon>
        <taxon>Metazoa</taxon>
        <taxon>Chordata</taxon>
        <taxon>Craniata</taxon>
        <taxon>Vertebrata</taxon>
        <taxon>Euteleostomi</taxon>
        <taxon>Actinopterygii</taxon>
        <taxon>Neopterygii</taxon>
        <taxon>Teleostei</taxon>
        <taxon>Protacanthopterygii</taxon>
        <taxon>Esociformes</taxon>
        <taxon>Esocidae</taxon>
        <taxon>Esox</taxon>
    </lineage>
</organism>
<dbReference type="PANTHER" id="PTHR11645:SF58">
    <property type="entry name" value="NADP-DEPENDENT OXIDOREDUCTASE DOMAIN-CONTAINING PROTEIN 1"/>
    <property type="match status" value="1"/>
</dbReference>
<dbReference type="FunFam" id="3.40.50.720:FF:000447">
    <property type="entry name" value="NADP dependent oxidoreductase domain containing 1"/>
    <property type="match status" value="1"/>
</dbReference>
<keyword evidence="7" id="KW-1185">Reference proteome</keyword>
<reference evidence="6" key="3">
    <citation type="submission" date="2025-08" db="UniProtKB">
        <authorList>
            <consortium name="Ensembl"/>
        </authorList>
    </citation>
    <scope>IDENTIFICATION</scope>
</reference>
<comment type="function">
    <text evidence="3">Probable oxidoreductase.</text>
</comment>